<feature type="transmembrane region" description="Helical" evidence="6">
    <location>
        <begin position="375"/>
        <end position="395"/>
    </location>
</feature>
<protein>
    <submittedName>
        <fullName evidence="8">FtsX-like permease family protein</fullName>
    </submittedName>
</protein>
<dbReference type="RefSeq" id="WP_141849952.1">
    <property type="nucleotide sequence ID" value="NZ_BAAAPR010000010.1"/>
</dbReference>
<feature type="transmembrane region" description="Helical" evidence="6">
    <location>
        <begin position="416"/>
        <end position="438"/>
    </location>
</feature>
<evidence type="ECO:0000313" key="8">
    <source>
        <dbReference type="EMBL" id="TQJ10773.1"/>
    </source>
</evidence>
<keyword evidence="2" id="KW-1003">Cell membrane</keyword>
<dbReference type="InterPro" id="IPR003838">
    <property type="entry name" value="ABC3_permease_C"/>
</dbReference>
<feature type="transmembrane region" description="Helical" evidence="6">
    <location>
        <begin position="498"/>
        <end position="521"/>
    </location>
</feature>
<comment type="subcellular location">
    <subcellularLocation>
        <location evidence="1">Cell membrane</location>
        <topology evidence="1">Multi-pass membrane protein</topology>
    </subcellularLocation>
</comment>
<proteinExistence type="predicted"/>
<evidence type="ECO:0000256" key="4">
    <source>
        <dbReference type="ARBA" id="ARBA00022989"/>
    </source>
</evidence>
<sequence>MWAAIRYRRAQALGLALLTALVTASAVFAALYERALEQSLLREGLLRQGVAATAVTLDSQSSVAANPSPTQVRSLFPTSLAGLFDGGSDLWTGHVSVDGRSGTASVAVYGPQDTCRGLRLVTGRCPSAAFEVLVSADEARLQGYRTGQRISAPEEVPTVGRGPGFAAPFTVVGTYTQLDDPGHWLGIGLTGRAGRTDGTPADNPLMDAWVTPEATFATGWLSPRLTVAYLLDRDRVDLASLPRVAPEVARASAVATASTPPVLLTTRVDDLAASVAEGQRQARVIVPLVVGQLVLLAVVVLGLVAASAVEQRRPEVALVRLRGEGGRGAARRLLAELGTVAALGVPLGVLAAFALDEVARRTWLTPGVPFEVPWTVWPAAAGSLLVAVLALAVVVRPTVREPVATLLRRVPPRRRGWAVGLTDAVVVTVAVAGVASVVTGNVSGPLVLLTPTLLALAAGLLLAHVLVPAAAALGAAFVRRGRVAGAVTALQVARRPAVRRVVTIITVATALAVFAADAVVVGQRNRTDRAQVEVGATRTLATDASRLSPLLAAVRAADPSGRHATAVVVVPQGDPDAVTTMAVQPASFVRVARFPRTPGAFDWADVSRPLPAQPTLVGRRLAVTVDHVALSAIGAQDPSGSQPVDPAGLGLDLSATVLYPGNAPVTADLGTVPVAGPGPVTLATDLGCAGTCRLAGFVLQPSRTAPLVLSGRLTVASVTMDGTPVDLGAASGWVGSGTPDPDTRASYAAPQGPDGGAGLGMQLSTDGDQVRVDTEAAGAPVPALLLGGLPPGSTGQQFTAAGLDGLTTGMVRAADVPYAPGGGAHEALVDLDRLAARTDQVSAPGTASVWVTDAATEQRVRAALAARGVAVTGTEDLADRQALYDASASAWGLQMALVIGVVALLVAGLVLVLVAAASARTRSRDLGALRLAGVPARTLAVVAPAEQVTVVLVGVVAGLLCGLVGAHLAVPLVPFFTVPSTVLPVDTAVAVLPVLLVTAGGLLLLLLVGLGVASRQVRAATVDRVRDQL</sequence>
<dbReference type="OrthoDB" id="3275641at2"/>
<evidence type="ECO:0000259" key="7">
    <source>
        <dbReference type="Pfam" id="PF02687"/>
    </source>
</evidence>
<keyword evidence="4 6" id="KW-1133">Transmembrane helix</keyword>
<dbReference type="Proteomes" id="UP000317893">
    <property type="component" value="Unassembled WGS sequence"/>
</dbReference>
<dbReference type="Pfam" id="PF02687">
    <property type="entry name" value="FtsX"/>
    <property type="match status" value="2"/>
</dbReference>
<feature type="transmembrane region" description="Helical" evidence="6">
    <location>
        <begin position="284"/>
        <end position="309"/>
    </location>
</feature>
<keyword evidence="3 6" id="KW-0812">Transmembrane</keyword>
<keyword evidence="5 6" id="KW-0472">Membrane</keyword>
<gene>
    <name evidence="8" type="ORF">FB458_3912</name>
</gene>
<feature type="transmembrane region" description="Helical" evidence="6">
    <location>
        <begin position="330"/>
        <end position="355"/>
    </location>
</feature>
<dbReference type="PANTHER" id="PTHR30287">
    <property type="entry name" value="MEMBRANE COMPONENT OF PREDICTED ABC SUPERFAMILY METABOLITE UPTAKE TRANSPORTER"/>
    <property type="match status" value="1"/>
</dbReference>
<dbReference type="EMBL" id="VFMN01000001">
    <property type="protein sequence ID" value="TQJ10773.1"/>
    <property type="molecule type" value="Genomic_DNA"/>
</dbReference>
<evidence type="ECO:0000256" key="5">
    <source>
        <dbReference type="ARBA" id="ARBA00023136"/>
    </source>
</evidence>
<feature type="transmembrane region" description="Helical" evidence="6">
    <location>
        <begin position="948"/>
        <end position="970"/>
    </location>
</feature>
<dbReference type="AlphaFoldDB" id="A0A542E626"/>
<organism evidence="8 9">
    <name type="scientific">Lapillicoccus jejuensis</name>
    <dbReference type="NCBI Taxonomy" id="402171"/>
    <lineage>
        <taxon>Bacteria</taxon>
        <taxon>Bacillati</taxon>
        <taxon>Actinomycetota</taxon>
        <taxon>Actinomycetes</taxon>
        <taxon>Micrococcales</taxon>
        <taxon>Intrasporangiaceae</taxon>
        <taxon>Lapillicoccus</taxon>
    </lineage>
</organism>
<comment type="caution">
    <text evidence="8">The sequence shown here is derived from an EMBL/GenBank/DDBJ whole genome shotgun (WGS) entry which is preliminary data.</text>
</comment>
<name>A0A542E626_9MICO</name>
<feature type="domain" description="ABC3 transporter permease C-terminal" evidence="7">
    <location>
        <begin position="290"/>
        <end position="395"/>
    </location>
</feature>
<keyword evidence="9" id="KW-1185">Reference proteome</keyword>
<evidence type="ECO:0000256" key="3">
    <source>
        <dbReference type="ARBA" id="ARBA00022692"/>
    </source>
</evidence>
<feature type="transmembrane region" description="Helical" evidence="6">
    <location>
        <begin position="891"/>
        <end position="916"/>
    </location>
</feature>
<evidence type="ECO:0000256" key="1">
    <source>
        <dbReference type="ARBA" id="ARBA00004651"/>
    </source>
</evidence>
<evidence type="ECO:0000313" key="9">
    <source>
        <dbReference type="Proteomes" id="UP000317893"/>
    </source>
</evidence>
<dbReference type="GO" id="GO:0005886">
    <property type="term" value="C:plasma membrane"/>
    <property type="evidence" value="ECO:0007669"/>
    <property type="project" value="UniProtKB-SubCell"/>
</dbReference>
<feature type="domain" description="ABC3 transporter permease C-terminal" evidence="7">
    <location>
        <begin position="898"/>
        <end position="1014"/>
    </location>
</feature>
<evidence type="ECO:0000256" key="2">
    <source>
        <dbReference type="ARBA" id="ARBA00022475"/>
    </source>
</evidence>
<feature type="transmembrane region" description="Helical" evidence="6">
    <location>
        <begin position="990"/>
        <end position="1013"/>
    </location>
</feature>
<feature type="transmembrane region" description="Helical" evidence="6">
    <location>
        <begin position="453"/>
        <end position="478"/>
    </location>
</feature>
<dbReference type="InterPro" id="IPR038766">
    <property type="entry name" value="Membrane_comp_ABC_pdt"/>
</dbReference>
<dbReference type="PANTHER" id="PTHR30287:SF2">
    <property type="entry name" value="BLL1001 PROTEIN"/>
    <property type="match status" value="1"/>
</dbReference>
<reference evidence="8 9" key="1">
    <citation type="submission" date="2019-06" db="EMBL/GenBank/DDBJ databases">
        <title>Sequencing the genomes of 1000 actinobacteria strains.</title>
        <authorList>
            <person name="Klenk H.-P."/>
        </authorList>
    </citation>
    <scope>NUCLEOTIDE SEQUENCE [LARGE SCALE GENOMIC DNA]</scope>
    <source>
        <strain evidence="8 9">DSM 18607</strain>
    </source>
</reference>
<evidence type="ECO:0000256" key="6">
    <source>
        <dbReference type="SAM" id="Phobius"/>
    </source>
</evidence>
<accession>A0A542E626</accession>